<evidence type="ECO:0000256" key="1">
    <source>
        <dbReference type="ARBA" id="ARBA00004202"/>
    </source>
</evidence>
<dbReference type="PROSITE" id="PS00211">
    <property type="entry name" value="ABC_TRANSPORTER_1"/>
    <property type="match status" value="1"/>
</dbReference>
<evidence type="ECO:0000256" key="3">
    <source>
        <dbReference type="ARBA" id="ARBA00022475"/>
    </source>
</evidence>
<keyword evidence="2" id="KW-0813">Transport</keyword>
<evidence type="ECO:0000256" key="4">
    <source>
        <dbReference type="ARBA" id="ARBA00022741"/>
    </source>
</evidence>
<keyword evidence="6" id="KW-0472">Membrane</keyword>
<dbReference type="PANTHER" id="PTHR42788">
    <property type="entry name" value="TAURINE IMPORT ATP-BINDING PROTEIN-RELATED"/>
    <property type="match status" value="1"/>
</dbReference>
<keyword evidence="4" id="KW-0547">Nucleotide-binding</keyword>
<feature type="domain" description="ABC transporter" evidence="7">
    <location>
        <begin position="7"/>
        <end position="239"/>
    </location>
</feature>
<evidence type="ECO:0000259" key="7">
    <source>
        <dbReference type="PROSITE" id="PS50893"/>
    </source>
</evidence>
<sequence length="262" mass="29652">MSDSAAVRVLDLCKSFGSDRGDSEPVLSDISFSVEKGELVSLLGQSGCGKSTLLNMIGGFEKQDSGQIVMAGQPAARPNRKCVMLFQHYGLLPWRTVLKNVELGLEDSGLDASRRRQRARDYLRLVGLDDKQDHFPRELSGGMQQRVALARALALEPEIILMDEPFAALDTFTRYYLQDELLRIRKQTKMTIILVTHDIDEAVYLSDRILIMSANPGRLDKEIRIQAARPRDRGDGEFQHYRKQILEQFHFDRPPSPAEYSI</sequence>
<evidence type="ECO:0000313" key="9">
    <source>
        <dbReference type="Proteomes" id="UP001589619"/>
    </source>
</evidence>
<dbReference type="Gene3D" id="3.40.50.300">
    <property type="entry name" value="P-loop containing nucleotide triphosphate hydrolases"/>
    <property type="match status" value="1"/>
</dbReference>
<keyword evidence="9" id="KW-1185">Reference proteome</keyword>
<dbReference type="InterPro" id="IPR027417">
    <property type="entry name" value="P-loop_NTPase"/>
</dbReference>
<evidence type="ECO:0000313" key="8">
    <source>
        <dbReference type="EMBL" id="MFB9755127.1"/>
    </source>
</evidence>
<name>A0ABV5W3H4_9BACL</name>
<comment type="caution">
    <text evidence="8">The sequence shown here is derived from an EMBL/GenBank/DDBJ whole genome shotgun (WGS) entry which is preliminary data.</text>
</comment>
<accession>A0ABV5W3H4</accession>
<evidence type="ECO:0000256" key="5">
    <source>
        <dbReference type="ARBA" id="ARBA00022840"/>
    </source>
</evidence>
<dbReference type="InterPro" id="IPR003593">
    <property type="entry name" value="AAA+_ATPase"/>
</dbReference>
<reference evidence="8 9" key="1">
    <citation type="submission" date="2024-09" db="EMBL/GenBank/DDBJ databases">
        <authorList>
            <person name="Sun Q."/>
            <person name="Mori K."/>
        </authorList>
    </citation>
    <scope>NUCLEOTIDE SEQUENCE [LARGE SCALE GENOMIC DNA]</scope>
    <source>
        <strain evidence="8 9">JCM 12520</strain>
    </source>
</reference>
<evidence type="ECO:0000256" key="6">
    <source>
        <dbReference type="ARBA" id="ARBA00023136"/>
    </source>
</evidence>
<proteinExistence type="predicted"/>
<dbReference type="InterPro" id="IPR050166">
    <property type="entry name" value="ABC_transporter_ATP-bind"/>
</dbReference>
<dbReference type="EMBL" id="JBHMAG010000018">
    <property type="protein sequence ID" value="MFB9755127.1"/>
    <property type="molecule type" value="Genomic_DNA"/>
</dbReference>
<dbReference type="SUPFAM" id="SSF52540">
    <property type="entry name" value="P-loop containing nucleoside triphosphate hydrolases"/>
    <property type="match status" value="1"/>
</dbReference>
<protein>
    <submittedName>
        <fullName evidence="8">ABC transporter ATP-binding protein</fullName>
    </submittedName>
</protein>
<dbReference type="PROSITE" id="PS50893">
    <property type="entry name" value="ABC_TRANSPORTER_2"/>
    <property type="match status" value="1"/>
</dbReference>
<dbReference type="InterPro" id="IPR017871">
    <property type="entry name" value="ABC_transporter-like_CS"/>
</dbReference>
<evidence type="ECO:0000256" key="2">
    <source>
        <dbReference type="ARBA" id="ARBA00022448"/>
    </source>
</evidence>
<keyword evidence="3" id="KW-1003">Cell membrane</keyword>
<organism evidence="8 9">
    <name type="scientific">Paenibacillus hodogayensis</name>
    <dbReference type="NCBI Taxonomy" id="279208"/>
    <lineage>
        <taxon>Bacteria</taxon>
        <taxon>Bacillati</taxon>
        <taxon>Bacillota</taxon>
        <taxon>Bacilli</taxon>
        <taxon>Bacillales</taxon>
        <taxon>Paenibacillaceae</taxon>
        <taxon>Paenibacillus</taxon>
    </lineage>
</organism>
<dbReference type="SMART" id="SM00382">
    <property type="entry name" value="AAA"/>
    <property type="match status" value="1"/>
</dbReference>
<keyword evidence="5 8" id="KW-0067">ATP-binding</keyword>
<dbReference type="Pfam" id="PF00005">
    <property type="entry name" value="ABC_tran"/>
    <property type="match status" value="1"/>
</dbReference>
<comment type="subcellular location">
    <subcellularLocation>
        <location evidence="1">Cell membrane</location>
        <topology evidence="1">Peripheral membrane protein</topology>
    </subcellularLocation>
</comment>
<dbReference type="GO" id="GO:0005524">
    <property type="term" value="F:ATP binding"/>
    <property type="evidence" value="ECO:0007669"/>
    <property type="project" value="UniProtKB-KW"/>
</dbReference>
<dbReference type="PANTHER" id="PTHR42788:SF7">
    <property type="entry name" value="NITRATE ABC TRANSPORTER ATP-BINDING PROTEIN"/>
    <property type="match status" value="1"/>
</dbReference>
<dbReference type="RefSeq" id="WP_379120352.1">
    <property type="nucleotide sequence ID" value="NZ_BAAAYO010000006.1"/>
</dbReference>
<gene>
    <name evidence="8" type="ORF">ACFFNY_26420</name>
</gene>
<dbReference type="InterPro" id="IPR003439">
    <property type="entry name" value="ABC_transporter-like_ATP-bd"/>
</dbReference>
<dbReference type="CDD" id="cd03293">
    <property type="entry name" value="ABC_NrtD_SsuB_transporters"/>
    <property type="match status" value="1"/>
</dbReference>
<dbReference type="Proteomes" id="UP001589619">
    <property type="component" value="Unassembled WGS sequence"/>
</dbReference>